<feature type="non-terminal residue" evidence="2">
    <location>
        <position position="209"/>
    </location>
</feature>
<dbReference type="AlphaFoldDB" id="X1BK31"/>
<dbReference type="InterPro" id="IPR001279">
    <property type="entry name" value="Metallo-B-lactamas"/>
</dbReference>
<dbReference type="GO" id="GO:0005634">
    <property type="term" value="C:nucleus"/>
    <property type="evidence" value="ECO:0007669"/>
    <property type="project" value="TreeGrafter"/>
</dbReference>
<evidence type="ECO:0000313" key="2">
    <source>
        <dbReference type="EMBL" id="GAG84438.1"/>
    </source>
</evidence>
<gene>
    <name evidence="2" type="ORF">S01H4_36160</name>
</gene>
<dbReference type="PANTHER" id="PTHR46018:SF2">
    <property type="entry name" value="ZINC PHOSPHODIESTERASE ELAC PROTEIN 1"/>
    <property type="match status" value="1"/>
</dbReference>
<dbReference type="CDD" id="cd16272">
    <property type="entry name" value="RNaseZ_MBL-fold"/>
    <property type="match status" value="1"/>
</dbReference>
<dbReference type="Gene3D" id="3.60.15.10">
    <property type="entry name" value="Ribonuclease Z/Hydroxyacylglutathione hydrolase-like"/>
    <property type="match status" value="1"/>
</dbReference>
<accession>X1BK31</accession>
<dbReference type="PANTHER" id="PTHR46018">
    <property type="entry name" value="ZINC PHOSPHODIESTERASE ELAC PROTEIN 1"/>
    <property type="match status" value="1"/>
</dbReference>
<dbReference type="EMBL" id="BART01019303">
    <property type="protein sequence ID" value="GAG84438.1"/>
    <property type="molecule type" value="Genomic_DNA"/>
</dbReference>
<reference evidence="2" key="1">
    <citation type="journal article" date="2014" name="Front. Microbiol.">
        <title>High frequency of phylogenetically diverse reductive dehalogenase-homologous genes in deep subseafloor sedimentary metagenomes.</title>
        <authorList>
            <person name="Kawai M."/>
            <person name="Futagami T."/>
            <person name="Toyoda A."/>
            <person name="Takaki Y."/>
            <person name="Nishi S."/>
            <person name="Hori S."/>
            <person name="Arai W."/>
            <person name="Tsubouchi T."/>
            <person name="Morono Y."/>
            <person name="Uchiyama I."/>
            <person name="Ito T."/>
            <person name="Fujiyama A."/>
            <person name="Inagaki F."/>
            <person name="Takami H."/>
        </authorList>
    </citation>
    <scope>NUCLEOTIDE SEQUENCE</scope>
    <source>
        <strain evidence="2">Expedition CK06-06</strain>
    </source>
</reference>
<sequence length="209" mass="23919">MKIVFLGTNGWYDTKTGNTTCILIETKREFVILDAGGGFYKIDRYIRTRKPVYLFLSHFHLDHIIGLHTLAKFNFLQGMDIYIPKGTEKIFTTIINNPYTMPIRQLKTGIRLNELNKKSNVPVNVEFRKLKHFSLCYGFRFTLEGKTISYCPDTGICKNLLLLAKNADLLVTECSYKSGKQDENWPHLNPESAARVARDSGAKKLALIH</sequence>
<dbReference type="GO" id="GO:0042781">
    <property type="term" value="F:3'-tRNA processing endoribonuclease activity"/>
    <property type="evidence" value="ECO:0007669"/>
    <property type="project" value="TreeGrafter"/>
</dbReference>
<organism evidence="2">
    <name type="scientific">marine sediment metagenome</name>
    <dbReference type="NCBI Taxonomy" id="412755"/>
    <lineage>
        <taxon>unclassified sequences</taxon>
        <taxon>metagenomes</taxon>
        <taxon>ecological metagenomes</taxon>
    </lineage>
</organism>
<protein>
    <recommendedName>
        <fullName evidence="1">Metallo-beta-lactamase domain-containing protein</fullName>
    </recommendedName>
</protein>
<dbReference type="SUPFAM" id="SSF56281">
    <property type="entry name" value="Metallo-hydrolase/oxidoreductase"/>
    <property type="match status" value="1"/>
</dbReference>
<dbReference type="InterPro" id="IPR036866">
    <property type="entry name" value="RibonucZ/Hydroxyglut_hydro"/>
</dbReference>
<evidence type="ECO:0000259" key="1">
    <source>
        <dbReference type="Pfam" id="PF12706"/>
    </source>
</evidence>
<dbReference type="Pfam" id="PF12706">
    <property type="entry name" value="Lactamase_B_2"/>
    <property type="match status" value="1"/>
</dbReference>
<proteinExistence type="predicted"/>
<feature type="domain" description="Metallo-beta-lactamase" evidence="1">
    <location>
        <begin position="48"/>
        <end position="209"/>
    </location>
</feature>
<name>X1BK31_9ZZZZ</name>
<comment type="caution">
    <text evidence="2">The sequence shown here is derived from an EMBL/GenBank/DDBJ whole genome shotgun (WGS) entry which is preliminary data.</text>
</comment>